<evidence type="ECO:0000256" key="6">
    <source>
        <dbReference type="ARBA" id="ARBA00023274"/>
    </source>
</evidence>
<proteinExistence type="inferred from homology"/>
<dbReference type="InterPro" id="IPR056800">
    <property type="entry name" value="vWA_Ro60"/>
</dbReference>
<comment type="subcellular location">
    <subcellularLocation>
        <location evidence="1">Cytoplasm</location>
    </subcellularLocation>
</comment>
<dbReference type="InterPro" id="IPR008858">
    <property type="entry name" value="TROVE_dom"/>
</dbReference>
<organism evidence="8 9">
    <name type="scientific">Vitreoscilla massiliensis</name>
    <dbReference type="NCBI Taxonomy" id="1689272"/>
    <lineage>
        <taxon>Bacteria</taxon>
        <taxon>Pseudomonadati</taxon>
        <taxon>Pseudomonadota</taxon>
        <taxon>Betaproteobacteria</taxon>
        <taxon>Neisseriales</taxon>
        <taxon>Neisseriaceae</taxon>
        <taxon>Vitreoscilla</taxon>
    </lineage>
</organism>
<dbReference type="Proteomes" id="UP000832011">
    <property type="component" value="Chromosome"/>
</dbReference>
<evidence type="ECO:0000313" key="9">
    <source>
        <dbReference type="Proteomes" id="UP000832011"/>
    </source>
</evidence>
<evidence type="ECO:0000256" key="4">
    <source>
        <dbReference type="ARBA" id="ARBA00022723"/>
    </source>
</evidence>
<keyword evidence="5" id="KW-0694">RNA-binding</keyword>
<keyword evidence="9" id="KW-1185">Reference proteome</keyword>
<gene>
    <name evidence="8" type="ORF">LVJ82_06965</name>
</gene>
<keyword evidence="4" id="KW-0479">Metal-binding</keyword>
<dbReference type="EMBL" id="CP091511">
    <property type="protein sequence ID" value="UOO90701.1"/>
    <property type="molecule type" value="Genomic_DNA"/>
</dbReference>
<evidence type="ECO:0000313" key="8">
    <source>
        <dbReference type="EMBL" id="UOO90701.1"/>
    </source>
</evidence>
<dbReference type="PANTHER" id="PTHR14202:SF0">
    <property type="entry name" value="RNA-BINDING PROTEIN RO60"/>
    <property type="match status" value="1"/>
</dbReference>
<reference evidence="8 9" key="1">
    <citation type="journal article" date="2022" name="Res Sq">
        <title>Evolution of multicellular longitudinally dividing oral cavity symbionts (Neisseriaceae).</title>
        <authorList>
            <person name="Nyongesa S."/>
            <person name="Weber P."/>
            <person name="Bernet E."/>
            <person name="Pullido F."/>
            <person name="Nieckarz M."/>
            <person name="Delaby M."/>
            <person name="Nieves C."/>
            <person name="Viehboeck T."/>
            <person name="Krause N."/>
            <person name="Rivera-Millot A."/>
            <person name="Nakamura A."/>
            <person name="Vischer N."/>
            <person name="VanNieuwenhze M."/>
            <person name="Brun Y."/>
            <person name="Cava F."/>
            <person name="Bulgheresi S."/>
            <person name="Veyrier F."/>
        </authorList>
    </citation>
    <scope>NUCLEOTIDE SEQUENCE [LARGE SCALE GENOMIC DNA]</scope>
    <source>
        <strain evidence="8 9">SN4</strain>
    </source>
</reference>
<dbReference type="SUPFAM" id="SSF53300">
    <property type="entry name" value="vWA-like"/>
    <property type="match status" value="1"/>
</dbReference>
<dbReference type="Pfam" id="PF25045">
    <property type="entry name" value="vWA_Ro60"/>
    <property type="match status" value="1"/>
</dbReference>
<dbReference type="Gene3D" id="3.40.50.410">
    <property type="entry name" value="von Willebrand factor, type A domain"/>
    <property type="match status" value="1"/>
</dbReference>
<keyword evidence="3" id="KW-0963">Cytoplasm</keyword>
<dbReference type="InterPro" id="IPR036465">
    <property type="entry name" value="vWFA_dom_sf"/>
</dbReference>
<dbReference type="PROSITE" id="PS50988">
    <property type="entry name" value="TROVE"/>
    <property type="match status" value="1"/>
</dbReference>
<evidence type="ECO:0000256" key="3">
    <source>
        <dbReference type="ARBA" id="ARBA00022490"/>
    </source>
</evidence>
<keyword evidence="6" id="KW-0687">Ribonucleoprotein</keyword>
<evidence type="ECO:0000256" key="2">
    <source>
        <dbReference type="ARBA" id="ARBA00007814"/>
    </source>
</evidence>
<dbReference type="InterPro" id="IPR040322">
    <property type="entry name" value="TROVE2"/>
</dbReference>
<sequence>MANKQLFAQRGNNAANTWNLAGGVAYQLNPQAALAQLAATGCLNQTYYATAEDQLTHILELTQDLPAEFIAKTALFARKQGHMKDMPALLLAVLAQKDVALCAQVFGAVIDNGKMLRNFVQIMRSGAVGRQSLGTRPKKLVQNWLLNASEAQLLSASVGNNPSLADVVKMVHPKPTDAWRAAWFAWLIGRAYDAQDLPELTREFERFKRNTGRMVPNVPFQLLTALDLNKASWRQIAEQGSWQMLRQNLNTFMRHGVLVAGKDNKEANMIARKLADKDTIAKARVLPYQIMTTLQAVSTGMPKVITDALESALETSLSNVPRLEGNVYVCMDVSGSMTAPVSGYREGATSVTTCLDVAALIAAAVVARNPHATVLPFDDMVRLNHKVSADNTVMQNARSLQKMLGGATDCSRPLRYINDKNLPVDLVVFVSDNQSWVNNQDYHSGTTKMQQWTKIKAKNPRARMVCIDIQPYTSVQTQPCEDVLHVGGFSDAVFNVLSQYARGELGSEHWVGVINAIPLPN</sequence>
<accession>A0ABY4E4L7</accession>
<dbReference type="InterPro" id="IPR037214">
    <property type="entry name" value="TROVE_dom_sf"/>
</dbReference>
<name>A0ABY4E4L7_9NEIS</name>
<dbReference type="PANTHER" id="PTHR14202">
    <property type="entry name" value="60 KDA RIBONUCLEOPROTEIN SSA/RO"/>
    <property type="match status" value="1"/>
</dbReference>
<evidence type="ECO:0000259" key="7">
    <source>
        <dbReference type="PROSITE" id="PS50988"/>
    </source>
</evidence>
<evidence type="ECO:0000256" key="5">
    <source>
        <dbReference type="ARBA" id="ARBA00022884"/>
    </source>
</evidence>
<comment type="similarity">
    <text evidence="2">Belongs to the Ro 60 kDa family.</text>
</comment>
<feature type="domain" description="TROVE" evidence="7">
    <location>
        <begin position="17"/>
        <end position="325"/>
    </location>
</feature>
<protein>
    <submittedName>
        <fullName evidence="8">TROVE domain-containing protein</fullName>
    </submittedName>
</protein>
<evidence type="ECO:0000256" key="1">
    <source>
        <dbReference type="ARBA" id="ARBA00004496"/>
    </source>
</evidence>
<dbReference type="RefSeq" id="WP_058305022.1">
    <property type="nucleotide sequence ID" value="NZ_CABKVG010000005.1"/>
</dbReference>
<dbReference type="SUPFAM" id="SSF140864">
    <property type="entry name" value="TROVE domain-like"/>
    <property type="match status" value="1"/>
</dbReference>